<dbReference type="Proteomes" id="UP000183047">
    <property type="component" value="Unassembled WGS sequence"/>
</dbReference>
<evidence type="ECO:0000313" key="2">
    <source>
        <dbReference type="Proteomes" id="UP000183047"/>
    </source>
</evidence>
<dbReference type="EMBL" id="FMUR01000015">
    <property type="protein sequence ID" value="SCY40016.1"/>
    <property type="molecule type" value="Genomic_DNA"/>
</dbReference>
<dbReference type="Gene3D" id="3.40.50.10850">
    <property type="entry name" value="Ntrc-like two-domain protein"/>
    <property type="match status" value="1"/>
</dbReference>
<evidence type="ECO:0008006" key="3">
    <source>
        <dbReference type="Google" id="ProtNLM"/>
    </source>
</evidence>
<dbReference type="SUPFAM" id="SSF52540">
    <property type="entry name" value="P-loop containing nucleoside triphosphate hydrolases"/>
    <property type="match status" value="1"/>
</dbReference>
<dbReference type="AlphaFoldDB" id="A0A1G5FL84"/>
<organism evidence="1 2">
    <name type="scientific">Butyrivibrio hungatei</name>
    <dbReference type="NCBI Taxonomy" id="185008"/>
    <lineage>
        <taxon>Bacteria</taxon>
        <taxon>Bacillati</taxon>
        <taxon>Bacillota</taxon>
        <taxon>Clostridia</taxon>
        <taxon>Lachnospirales</taxon>
        <taxon>Lachnospiraceae</taxon>
        <taxon>Butyrivibrio</taxon>
    </lineage>
</organism>
<reference evidence="2" key="1">
    <citation type="submission" date="2016-10" db="EMBL/GenBank/DDBJ databases">
        <authorList>
            <person name="Varghese N."/>
            <person name="Submissions S."/>
        </authorList>
    </citation>
    <scope>NUCLEOTIDE SEQUENCE [LARGE SCALE GENOMIC DNA]</scope>
    <source>
        <strain evidence="2">XBD2006</strain>
    </source>
</reference>
<proteinExistence type="predicted"/>
<gene>
    <name evidence="1" type="ORF">SAMN02910451_02461</name>
</gene>
<dbReference type="Gene3D" id="3.40.50.300">
    <property type="entry name" value="P-loop containing nucleotide triphosphate hydrolases"/>
    <property type="match status" value="1"/>
</dbReference>
<sequence length="339" mass="38018">MNRPLLAICDTERDYCRRLDEYLRDHLNLSFEICSFTDTEIFKEFVKEKIPALSVLSQSVYSALSEGGGIKAVKNILVLDEANSFVNEDESQEEEKNICHISKYLPAGKIIDGILDFCVKIPDNIGNLDAGRGSEKVKLLGLFSPLSRCGQTALSVKICEELSKHGKTMLLNFDSYSMVTEIMGQDADEDITDLLYYSECEEGKFSVYLERIKRSGKGFDFIPPAKTATQIKEITFERIKSLARLLSDAAGYEYIVLDLSEFPEGLFDILRMCTRVFTVIGEGKEENYKLEQYVKVLGNNGYDDVIANTVRCLLPKESLGGGLSTYAGEMLAREELVSE</sequence>
<evidence type="ECO:0000313" key="1">
    <source>
        <dbReference type="EMBL" id="SCY40016.1"/>
    </source>
</evidence>
<name>A0A1G5FL84_9FIRM</name>
<keyword evidence="2" id="KW-1185">Reference proteome</keyword>
<dbReference type="OrthoDB" id="9777019at2"/>
<dbReference type="InterPro" id="IPR027417">
    <property type="entry name" value="P-loop_NTPase"/>
</dbReference>
<protein>
    <recommendedName>
        <fullName evidence="3">AAA domain-containing protein</fullName>
    </recommendedName>
</protein>
<accession>A0A1G5FL84</accession>
<dbReference type="RefSeq" id="WP_074462920.1">
    <property type="nucleotide sequence ID" value="NZ_FMUR01000015.1"/>
</dbReference>